<accession>A0A7R7IZ38</accession>
<dbReference type="InterPro" id="IPR035965">
    <property type="entry name" value="PAS-like_dom_sf"/>
</dbReference>
<dbReference type="SUPFAM" id="SSF55785">
    <property type="entry name" value="PYP-like sensor domain (PAS domain)"/>
    <property type="match status" value="3"/>
</dbReference>
<dbReference type="InterPro" id="IPR013656">
    <property type="entry name" value="PAS_4"/>
</dbReference>
<dbReference type="InterPro" id="IPR005467">
    <property type="entry name" value="His_kinase_dom"/>
</dbReference>
<feature type="domain" description="PAC" evidence="10">
    <location>
        <begin position="144"/>
        <end position="196"/>
    </location>
</feature>
<evidence type="ECO:0000259" key="9">
    <source>
        <dbReference type="PROSITE" id="PS50112"/>
    </source>
</evidence>
<dbReference type="SMART" id="SM00091">
    <property type="entry name" value="PAS"/>
    <property type="match status" value="3"/>
</dbReference>
<protein>
    <recommendedName>
        <fullName evidence="2">histidine kinase</fullName>
        <ecNumber evidence="2">2.7.13.3</ecNumber>
    </recommendedName>
</protein>
<feature type="domain" description="PAC" evidence="10">
    <location>
        <begin position="393"/>
        <end position="445"/>
    </location>
</feature>
<keyword evidence="4" id="KW-0902">Two-component regulatory system</keyword>
<feature type="domain" description="Histidine kinase" evidence="7">
    <location>
        <begin position="462"/>
        <end position="683"/>
    </location>
</feature>
<feature type="domain" description="Response regulatory" evidence="8">
    <location>
        <begin position="702"/>
        <end position="825"/>
    </location>
</feature>
<feature type="domain" description="PAS" evidence="9">
    <location>
        <begin position="319"/>
        <end position="389"/>
    </location>
</feature>
<keyword evidence="6" id="KW-0472">Membrane</keyword>
<dbReference type="CDD" id="cd00156">
    <property type="entry name" value="REC"/>
    <property type="match status" value="1"/>
</dbReference>
<evidence type="ECO:0000256" key="5">
    <source>
        <dbReference type="PROSITE-ProRule" id="PRU00169"/>
    </source>
</evidence>
<evidence type="ECO:0000256" key="4">
    <source>
        <dbReference type="ARBA" id="ARBA00023012"/>
    </source>
</evidence>
<evidence type="ECO:0000256" key="6">
    <source>
        <dbReference type="SAM" id="Phobius"/>
    </source>
</evidence>
<evidence type="ECO:0000259" key="7">
    <source>
        <dbReference type="PROSITE" id="PS50109"/>
    </source>
</evidence>
<feature type="domain" description="PAS" evidence="9">
    <location>
        <begin position="196"/>
        <end position="266"/>
    </location>
</feature>
<dbReference type="Gene3D" id="3.30.450.20">
    <property type="entry name" value="PAS domain"/>
    <property type="match status" value="3"/>
</dbReference>
<organism evidence="11 12">
    <name type="scientific">Citrifermentans bremense</name>
    <dbReference type="NCBI Taxonomy" id="60035"/>
    <lineage>
        <taxon>Bacteria</taxon>
        <taxon>Pseudomonadati</taxon>
        <taxon>Thermodesulfobacteriota</taxon>
        <taxon>Desulfuromonadia</taxon>
        <taxon>Geobacterales</taxon>
        <taxon>Geobacteraceae</taxon>
        <taxon>Citrifermentans</taxon>
    </lineage>
</organism>
<evidence type="ECO:0000259" key="10">
    <source>
        <dbReference type="PROSITE" id="PS50113"/>
    </source>
</evidence>
<dbReference type="InterPro" id="IPR000700">
    <property type="entry name" value="PAS-assoc_C"/>
</dbReference>
<dbReference type="SUPFAM" id="SSF55874">
    <property type="entry name" value="ATPase domain of HSP90 chaperone/DNA topoisomerase II/histidine kinase"/>
    <property type="match status" value="1"/>
</dbReference>
<dbReference type="PROSITE" id="PS50109">
    <property type="entry name" value="HIS_KIN"/>
    <property type="match status" value="1"/>
</dbReference>
<dbReference type="PRINTS" id="PR00344">
    <property type="entry name" value="BCTRLSENSOR"/>
</dbReference>
<dbReference type="CDD" id="cd00130">
    <property type="entry name" value="PAS"/>
    <property type="match status" value="2"/>
</dbReference>
<reference evidence="11 12" key="1">
    <citation type="submission" date="2020-06" db="EMBL/GenBank/DDBJ databases">
        <title>Interaction of electrochemicaly active bacteria, Geobacter bremensis R4 on different carbon anode.</title>
        <authorList>
            <person name="Meng L."/>
            <person name="Yoshida N."/>
        </authorList>
    </citation>
    <scope>NUCLEOTIDE SEQUENCE [LARGE SCALE GENOMIC DNA]</scope>
    <source>
        <strain evidence="11 12">R4</strain>
    </source>
</reference>
<keyword evidence="12" id="KW-1185">Reference proteome</keyword>
<dbReference type="PANTHER" id="PTHR45339:SF1">
    <property type="entry name" value="HYBRID SIGNAL TRANSDUCTION HISTIDINE KINASE J"/>
    <property type="match status" value="1"/>
</dbReference>
<gene>
    <name evidence="11" type="ORF">GEOBRER4_n0976</name>
</gene>
<keyword evidence="6" id="KW-0812">Transmembrane</keyword>
<sequence length="936" mass="104420">MRFRGSPATSHTKGRMAWFLCGGVLLLLCAVALYEHRWLLAALILLAIGALHAMRFKWRLQSDDAVRRSEEQLRISQRIARIGSWDLDLASGRLDCSEELCRIFSVPLDEAPDNYDGLLAILPECGKDAVAAAVEEALTGRDSFAVEYSLVRPGGKECFLFEVGEVFRDDSGAALRVVSVVQDVSEQKEAENALFFEKRYRGLIENLPQRIFLKDCNSVYLSCNSSFARELGVEPGDVFGKTDYDLFPPALARKRQEDDEKVMAAGAAVERDEQRERDGAWISKALVPLKDDNGRVYGLLGVLTDITFRKRAEEQLKESEERFRNIFEQAAVGICHLSLSGTLIRINKRFCDILGYEQEELLGWSLEQTFHPEDRAAEQLQAERLLAREIDNYSIEIRQLRKDDSVVWVNLTKSLVCGPKGEPKYLAGVIEDVTTKREAEELRRERDLVQAASHAKSQFLANMGHEIRTPLNAVMGLSRLALKTELDAKQRGYLEKIGSSSRTLLNIINDILDFSKIEAGKVELEKTELNLHEVLANISDMHHSKAQEKGIEFRVRLAPDLPKKLVGDPLRLTQVLNNLIANAVKFTEKGEVVVAIKPVRRDEEEVAVQFCVLDTGIGIAAEQMEKIFTPFTQADSSTTRRYGGTGLGLSISRQLVELMGGGLQVESLPGSGSSFCFTIPLALPAAGKPVGEPREQELPDLRLLVVERDQEARAGIEEIMEGMPFALQYAETLPEALDALKDQAPPEYPPFDLLVVDGATTGLDGMEKICRGIWSRYRNLLPVLATVGREHLETVRQQADEWGVAAVLCAPARPSSLLDTLVRVLARSSKLWPEVEPWPPQKAVRRRKAAAAAGSFEPAKLAAEKAKLERLLAKNSLDAKRQFEKFCSAVPAGEFAEELQALERCLEKLDFRKARQLLSAFPADRQEPHLEQRESP</sequence>
<dbReference type="PROSITE" id="PS50112">
    <property type="entry name" value="PAS"/>
    <property type="match status" value="2"/>
</dbReference>
<dbReference type="InterPro" id="IPR001610">
    <property type="entry name" value="PAC"/>
</dbReference>
<dbReference type="SUPFAM" id="SSF47384">
    <property type="entry name" value="Homodimeric domain of signal transducing histidine kinase"/>
    <property type="match status" value="1"/>
</dbReference>
<dbReference type="Pfam" id="PF08448">
    <property type="entry name" value="PAS_4"/>
    <property type="match status" value="1"/>
</dbReference>
<dbReference type="GO" id="GO:0000155">
    <property type="term" value="F:phosphorelay sensor kinase activity"/>
    <property type="evidence" value="ECO:0007669"/>
    <property type="project" value="InterPro"/>
</dbReference>
<dbReference type="InterPro" id="IPR004358">
    <property type="entry name" value="Sig_transdc_His_kin-like_C"/>
</dbReference>
<dbReference type="InterPro" id="IPR001789">
    <property type="entry name" value="Sig_transdc_resp-reg_receiver"/>
</dbReference>
<comment type="catalytic activity">
    <reaction evidence="1">
        <text>ATP + protein L-histidine = ADP + protein N-phospho-L-histidine.</text>
        <dbReference type="EC" id="2.7.13.3"/>
    </reaction>
</comment>
<name>A0A7R7IZ38_9BACT</name>
<dbReference type="InterPro" id="IPR013655">
    <property type="entry name" value="PAS_fold_3"/>
</dbReference>
<feature type="transmembrane region" description="Helical" evidence="6">
    <location>
        <begin position="16"/>
        <end position="34"/>
    </location>
</feature>
<dbReference type="Pfam" id="PF08447">
    <property type="entry name" value="PAS_3"/>
    <property type="match status" value="2"/>
</dbReference>
<keyword evidence="6" id="KW-1133">Transmembrane helix</keyword>
<feature type="transmembrane region" description="Helical" evidence="6">
    <location>
        <begin position="40"/>
        <end position="58"/>
    </location>
</feature>
<dbReference type="FunFam" id="3.30.565.10:FF:000078">
    <property type="entry name" value="Two-component sensor histidine kinase"/>
    <property type="match status" value="1"/>
</dbReference>
<dbReference type="PROSITE" id="PS50113">
    <property type="entry name" value="PAC"/>
    <property type="match status" value="3"/>
</dbReference>
<keyword evidence="11" id="KW-0418">Kinase</keyword>
<dbReference type="Gene3D" id="3.40.50.2300">
    <property type="match status" value="1"/>
</dbReference>
<dbReference type="EMBL" id="AP023213">
    <property type="protein sequence ID" value="BCO11231.1"/>
    <property type="molecule type" value="Genomic_DNA"/>
</dbReference>
<dbReference type="AlphaFoldDB" id="A0A7R7IZ38"/>
<dbReference type="InterPro" id="IPR003594">
    <property type="entry name" value="HATPase_dom"/>
</dbReference>
<dbReference type="InterPro" id="IPR000014">
    <property type="entry name" value="PAS"/>
</dbReference>
<proteinExistence type="predicted"/>
<dbReference type="CDD" id="cd16922">
    <property type="entry name" value="HATPase_EvgS-ArcB-TorS-like"/>
    <property type="match status" value="1"/>
</dbReference>
<keyword evidence="11" id="KW-0808">Transferase</keyword>
<dbReference type="Pfam" id="PF00512">
    <property type="entry name" value="HisKA"/>
    <property type="match status" value="1"/>
</dbReference>
<dbReference type="Gene3D" id="2.10.70.100">
    <property type="match status" value="1"/>
</dbReference>
<evidence type="ECO:0000256" key="1">
    <source>
        <dbReference type="ARBA" id="ARBA00000085"/>
    </source>
</evidence>
<dbReference type="Gene3D" id="1.10.287.130">
    <property type="match status" value="1"/>
</dbReference>
<dbReference type="InterPro" id="IPR036097">
    <property type="entry name" value="HisK_dim/P_sf"/>
</dbReference>
<dbReference type="Proteomes" id="UP000515472">
    <property type="component" value="Chromosome"/>
</dbReference>
<dbReference type="CDD" id="cd00082">
    <property type="entry name" value="HisKA"/>
    <property type="match status" value="1"/>
</dbReference>
<dbReference type="Gene3D" id="3.30.565.10">
    <property type="entry name" value="Histidine kinase-like ATPase, C-terminal domain"/>
    <property type="match status" value="1"/>
</dbReference>
<dbReference type="SMART" id="SM00086">
    <property type="entry name" value="PAC"/>
    <property type="match status" value="3"/>
</dbReference>
<feature type="domain" description="PAC" evidence="10">
    <location>
        <begin position="267"/>
        <end position="318"/>
    </location>
</feature>
<keyword evidence="3 5" id="KW-0597">Phosphoprotein</keyword>
<evidence type="ECO:0000313" key="11">
    <source>
        <dbReference type="EMBL" id="BCO11231.1"/>
    </source>
</evidence>
<evidence type="ECO:0000256" key="2">
    <source>
        <dbReference type="ARBA" id="ARBA00012438"/>
    </source>
</evidence>
<dbReference type="InterPro" id="IPR011006">
    <property type="entry name" value="CheY-like_superfamily"/>
</dbReference>
<evidence type="ECO:0000313" key="12">
    <source>
        <dbReference type="Proteomes" id="UP000515472"/>
    </source>
</evidence>
<dbReference type="SMART" id="SM00387">
    <property type="entry name" value="HATPase_c"/>
    <property type="match status" value="1"/>
</dbReference>
<dbReference type="PANTHER" id="PTHR45339">
    <property type="entry name" value="HYBRID SIGNAL TRANSDUCTION HISTIDINE KINASE J"/>
    <property type="match status" value="1"/>
</dbReference>
<dbReference type="InterPro" id="IPR003661">
    <property type="entry name" value="HisK_dim/P_dom"/>
</dbReference>
<evidence type="ECO:0000256" key="3">
    <source>
        <dbReference type="ARBA" id="ARBA00022553"/>
    </source>
</evidence>
<dbReference type="InterPro" id="IPR036890">
    <property type="entry name" value="HATPase_C_sf"/>
</dbReference>
<dbReference type="SUPFAM" id="SSF52172">
    <property type="entry name" value="CheY-like"/>
    <property type="match status" value="1"/>
</dbReference>
<dbReference type="EC" id="2.7.13.3" evidence="2"/>
<dbReference type="Pfam" id="PF02518">
    <property type="entry name" value="HATPase_c"/>
    <property type="match status" value="1"/>
</dbReference>
<evidence type="ECO:0000259" key="8">
    <source>
        <dbReference type="PROSITE" id="PS50110"/>
    </source>
</evidence>
<feature type="modified residue" description="4-aspartylphosphate" evidence="5">
    <location>
        <position position="757"/>
    </location>
</feature>
<dbReference type="SMART" id="SM00388">
    <property type="entry name" value="HisKA"/>
    <property type="match status" value="1"/>
</dbReference>
<dbReference type="PROSITE" id="PS50110">
    <property type="entry name" value="RESPONSE_REGULATORY"/>
    <property type="match status" value="1"/>
</dbReference>
<dbReference type="NCBIfam" id="TIGR00229">
    <property type="entry name" value="sensory_box"/>
    <property type="match status" value="2"/>
</dbReference>